<organism evidence="8 9">
    <name type="scientific">Georgenia halotolerans</name>
    <dbReference type="NCBI Taxonomy" id="3028317"/>
    <lineage>
        <taxon>Bacteria</taxon>
        <taxon>Bacillati</taxon>
        <taxon>Actinomycetota</taxon>
        <taxon>Actinomycetes</taxon>
        <taxon>Micrococcales</taxon>
        <taxon>Bogoriellaceae</taxon>
        <taxon>Georgenia</taxon>
    </lineage>
</organism>
<dbReference type="GO" id="GO:0004386">
    <property type="term" value="F:helicase activity"/>
    <property type="evidence" value="ECO:0007669"/>
    <property type="project" value="UniProtKB-KW"/>
</dbReference>
<dbReference type="Proteomes" id="UP001165561">
    <property type="component" value="Unassembled WGS sequence"/>
</dbReference>
<feature type="domain" description="DEAD-box RNA helicase Q" evidence="7">
    <location>
        <begin position="39"/>
        <end position="67"/>
    </location>
</feature>
<proteinExistence type="predicted"/>
<keyword evidence="4 8" id="KW-0347">Helicase</keyword>
<gene>
    <name evidence="8" type="ORF">PU560_07200</name>
</gene>
<keyword evidence="9" id="KW-1185">Reference proteome</keyword>
<keyword evidence="5" id="KW-0067">ATP-binding</keyword>
<dbReference type="Pfam" id="PF00270">
    <property type="entry name" value="DEAD"/>
    <property type="match status" value="1"/>
</dbReference>
<dbReference type="SUPFAM" id="SSF52540">
    <property type="entry name" value="P-loop containing nucleoside triphosphate hydrolases"/>
    <property type="match status" value="1"/>
</dbReference>
<dbReference type="InterPro" id="IPR050547">
    <property type="entry name" value="DEAD_box_RNA_helicases"/>
</dbReference>
<sequence>MTEQNTSGVLDTTASTVPVTTELPADITDAEQTVDLEQQTFADYGVQDAIAQALRDVGITHPFPIQALTLPVALSGHDIIGQAKTGTGKT</sequence>
<evidence type="ECO:0000256" key="4">
    <source>
        <dbReference type="ARBA" id="ARBA00022806"/>
    </source>
</evidence>
<evidence type="ECO:0000259" key="7">
    <source>
        <dbReference type="PROSITE" id="PS51195"/>
    </source>
</evidence>
<accession>A0ABT5TW35</accession>
<evidence type="ECO:0000256" key="2">
    <source>
        <dbReference type="ARBA" id="ARBA00022741"/>
    </source>
</evidence>
<comment type="caution">
    <text evidence="8">The sequence shown here is derived from an EMBL/GenBank/DDBJ whole genome shotgun (WGS) entry which is preliminary data.</text>
</comment>
<dbReference type="InterPro" id="IPR014014">
    <property type="entry name" value="RNA_helicase_DEAD_Q_motif"/>
</dbReference>
<dbReference type="PANTHER" id="PTHR47963">
    <property type="entry name" value="DEAD-BOX ATP-DEPENDENT RNA HELICASE 47, MITOCHONDRIAL"/>
    <property type="match status" value="1"/>
</dbReference>
<evidence type="ECO:0000256" key="1">
    <source>
        <dbReference type="ARBA" id="ARBA00012552"/>
    </source>
</evidence>
<dbReference type="PANTHER" id="PTHR47963:SF8">
    <property type="entry name" value="ATP-DEPENDENT RNA HELICASE DEAD"/>
    <property type="match status" value="1"/>
</dbReference>
<feature type="short sequence motif" description="Q motif" evidence="6">
    <location>
        <begin position="39"/>
        <end position="67"/>
    </location>
</feature>
<feature type="non-terminal residue" evidence="8">
    <location>
        <position position="90"/>
    </location>
</feature>
<evidence type="ECO:0000256" key="6">
    <source>
        <dbReference type="PROSITE-ProRule" id="PRU00552"/>
    </source>
</evidence>
<reference evidence="8" key="1">
    <citation type="submission" date="2023-02" db="EMBL/GenBank/DDBJ databases">
        <title>Georgenia sp.10Sc9-8, isolated from a soil sample collected from the Taklamakan desert.</title>
        <authorList>
            <person name="Liu S."/>
        </authorList>
    </citation>
    <scope>NUCLEOTIDE SEQUENCE</scope>
    <source>
        <strain evidence="8">10Sc9-8</strain>
    </source>
</reference>
<evidence type="ECO:0000256" key="5">
    <source>
        <dbReference type="ARBA" id="ARBA00022840"/>
    </source>
</evidence>
<dbReference type="InterPro" id="IPR011545">
    <property type="entry name" value="DEAD/DEAH_box_helicase_dom"/>
</dbReference>
<name>A0ABT5TW35_9MICO</name>
<evidence type="ECO:0000313" key="8">
    <source>
        <dbReference type="EMBL" id="MDD9206255.1"/>
    </source>
</evidence>
<keyword evidence="2" id="KW-0547">Nucleotide-binding</keyword>
<keyword evidence="3" id="KW-0378">Hydrolase</keyword>
<dbReference type="EC" id="3.6.4.13" evidence="1"/>
<dbReference type="EMBL" id="JARACI010000828">
    <property type="protein sequence ID" value="MDD9206255.1"/>
    <property type="molecule type" value="Genomic_DNA"/>
</dbReference>
<dbReference type="InterPro" id="IPR027417">
    <property type="entry name" value="P-loop_NTPase"/>
</dbReference>
<evidence type="ECO:0000313" key="9">
    <source>
        <dbReference type="Proteomes" id="UP001165561"/>
    </source>
</evidence>
<evidence type="ECO:0000256" key="3">
    <source>
        <dbReference type="ARBA" id="ARBA00022801"/>
    </source>
</evidence>
<dbReference type="Gene3D" id="3.40.50.300">
    <property type="entry name" value="P-loop containing nucleotide triphosphate hydrolases"/>
    <property type="match status" value="1"/>
</dbReference>
<protein>
    <recommendedName>
        <fullName evidence="1">RNA helicase</fullName>
        <ecNumber evidence="1">3.6.4.13</ecNumber>
    </recommendedName>
</protein>
<dbReference type="PROSITE" id="PS51195">
    <property type="entry name" value="Q_MOTIF"/>
    <property type="match status" value="1"/>
</dbReference>